<protein>
    <submittedName>
        <fullName evidence="2">Uncharacterized protein</fullName>
    </submittedName>
</protein>
<gene>
    <name evidence="2" type="primary">ORF99948</name>
    <name evidence="1" type="synonym">ORF99946</name>
</gene>
<evidence type="ECO:0000313" key="1">
    <source>
        <dbReference type="EMBL" id="CEK76432.1"/>
    </source>
</evidence>
<dbReference type="AlphaFoldDB" id="A0A0B7A6T6"/>
<name>A0A0B7A6T6_9EUPU</name>
<sequence length="76" mass="8412">SAMKIFQTESEVSRLTATPAFSQICSPFFVPQSHSSEAPIFSLLNKTTLQILLSDALYPTCSSMRASQNIINYGFF</sequence>
<reference evidence="2" key="1">
    <citation type="submission" date="2014-12" db="EMBL/GenBank/DDBJ databases">
        <title>Insight into the proteome of Arion vulgaris.</title>
        <authorList>
            <person name="Aradska J."/>
            <person name="Bulat T."/>
            <person name="Smidak R."/>
            <person name="Sarate P."/>
            <person name="Gangsoo J."/>
            <person name="Sialana F."/>
            <person name="Bilban M."/>
            <person name="Lubec G."/>
        </authorList>
    </citation>
    <scope>NUCLEOTIDE SEQUENCE</scope>
    <source>
        <tissue evidence="2">Skin</tissue>
    </source>
</reference>
<evidence type="ECO:0000313" key="2">
    <source>
        <dbReference type="EMBL" id="CEK76433.1"/>
    </source>
</evidence>
<organism evidence="2">
    <name type="scientific">Arion vulgaris</name>
    <dbReference type="NCBI Taxonomy" id="1028688"/>
    <lineage>
        <taxon>Eukaryota</taxon>
        <taxon>Metazoa</taxon>
        <taxon>Spiralia</taxon>
        <taxon>Lophotrochozoa</taxon>
        <taxon>Mollusca</taxon>
        <taxon>Gastropoda</taxon>
        <taxon>Heterobranchia</taxon>
        <taxon>Euthyneura</taxon>
        <taxon>Panpulmonata</taxon>
        <taxon>Eupulmonata</taxon>
        <taxon>Stylommatophora</taxon>
        <taxon>Helicina</taxon>
        <taxon>Arionoidea</taxon>
        <taxon>Arionidae</taxon>
        <taxon>Arion</taxon>
    </lineage>
</organism>
<dbReference type="EMBL" id="HACG01029568">
    <property type="protein sequence ID" value="CEK76433.1"/>
    <property type="molecule type" value="Transcribed_RNA"/>
</dbReference>
<proteinExistence type="predicted"/>
<accession>A0A0B7A6T6</accession>
<feature type="non-terminal residue" evidence="2">
    <location>
        <position position="1"/>
    </location>
</feature>
<dbReference type="EMBL" id="HACG01029567">
    <property type="protein sequence ID" value="CEK76432.1"/>
    <property type="molecule type" value="Transcribed_RNA"/>
</dbReference>